<sequence length="284" mass="31726">MEKSSDWKITPKVPDFEYKWTPGSDPITRDEVEEFFHSAPIRELKERMCLIGKKMWTKDFVDGNGGNITIRVGDNLALSTPTLISKGFMTPNDICLVNLDGDQKAGSRPRTSEAKTHLAIMKAVPEAKSCIHAHPPHSTAFAITDTIPPTGLCSEPDIFLGEVGTVPYATPGSKEIGDLVAAAAPDHQCILMQNHGVIVWGKDVEDAYWKLENLDAFCRTLLLATQHGGTLRRMSPEKIREIIEIRKVLSMRDKREDWTDEQLLDYGGFKGAEIFQMREEESQA</sequence>
<evidence type="ECO:0000256" key="2">
    <source>
        <dbReference type="ARBA" id="ARBA00023239"/>
    </source>
</evidence>
<dbReference type="GO" id="GO:0005829">
    <property type="term" value="C:cytosol"/>
    <property type="evidence" value="ECO:0007669"/>
    <property type="project" value="TreeGrafter"/>
</dbReference>
<dbReference type="KEGG" id="fax:FUAX_36810"/>
<dbReference type="EMBL" id="AP025314">
    <property type="protein sequence ID" value="BDD11249.1"/>
    <property type="molecule type" value="Genomic_DNA"/>
</dbReference>
<dbReference type="SUPFAM" id="SSF53639">
    <property type="entry name" value="AraD/HMP-PK domain-like"/>
    <property type="match status" value="1"/>
</dbReference>
<dbReference type="GO" id="GO:0046872">
    <property type="term" value="F:metal ion binding"/>
    <property type="evidence" value="ECO:0007669"/>
    <property type="project" value="UniProtKB-KW"/>
</dbReference>
<keyword evidence="5" id="KW-1185">Reference proteome</keyword>
<reference evidence="4 5" key="1">
    <citation type="submission" date="2021-12" db="EMBL/GenBank/DDBJ databases">
        <title>Genome sequencing of bacteria with rrn-lacking chromosome and rrn-plasmid.</title>
        <authorList>
            <person name="Anda M."/>
            <person name="Iwasaki W."/>
        </authorList>
    </citation>
    <scope>NUCLEOTIDE SEQUENCE [LARGE SCALE GENOMIC DNA]</scope>
    <source>
        <strain evidence="4 5">DSM 100852</strain>
    </source>
</reference>
<evidence type="ECO:0000313" key="4">
    <source>
        <dbReference type="EMBL" id="BDD11249.1"/>
    </source>
</evidence>
<name>A0AAU9CGD6_9BACT</name>
<organism evidence="4 5">
    <name type="scientific">Fulvitalea axinellae</name>
    <dbReference type="NCBI Taxonomy" id="1182444"/>
    <lineage>
        <taxon>Bacteria</taxon>
        <taxon>Pseudomonadati</taxon>
        <taxon>Bacteroidota</taxon>
        <taxon>Cytophagia</taxon>
        <taxon>Cytophagales</taxon>
        <taxon>Persicobacteraceae</taxon>
        <taxon>Fulvitalea</taxon>
    </lineage>
</organism>
<evidence type="ECO:0000256" key="1">
    <source>
        <dbReference type="ARBA" id="ARBA00022723"/>
    </source>
</evidence>
<dbReference type="AlphaFoldDB" id="A0AAU9CGD6"/>
<dbReference type="InterPro" id="IPR036409">
    <property type="entry name" value="Aldolase_II/adducin_N_sf"/>
</dbReference>
<keyword evidence="2" id="KW-0456">Lyase</keyword>
<dbReference type="PANTHER" id="PTHR22789">
    <property type="entry name" value="FUCULOSE PHOSPHATE ALDOLASE"/>
    <property type="match status" value="1"/>
</dbReference>
<dbReference type="RefSeq" id="WP_338392753.1">
    <property type="nucleotide sequence ID" value="NZ_AP025314.1"/>
</dbReference>
<dbReference type="InterPro" id="IPR050197">
    <property type="entry name" value="Aldolase_class_II_sugar_metab"/>
</dbReference>
<proteinExistence type="predicted"/>
<dbReference type="Gene3D" id="3.40.225.10">
    <property type="entry name" value="Class II aldolase/adducin N-terminal domain"/>
    <property type="match status" value="1"/>
</dbReference>
<dbReference type="InterPro" id="IPR001303">
    <property type="entry name" value="Aldolase_II/adducin_N"/>
</dbReference>
<dbReference type="Proteomes" id="UP001348817">
    <property type="component" value="Chromosome"/>
</dbReference>
<dbReference type="SMART" id="SM01007">
    <property type="entry name" value="Aldolase_II"/>
    <property type="match status" value="1"/>
</dbReference>
<dbReference type="Pfam" id="PF00596">
    <property type="entry name" value="Aldolase_II"/>
    <property type="match status" value="1"/>
</dbReference>
<evidence type="ECO:0000259" key="3">
    <source>
        <dbReference type="SMART" id="SM01007"/>
    </source>
</evidence>
<keyword evidence="1" id="KW-0479">Metal-binding</keyword>
<dbReference type="PANTHER" id="PTHR22789:SF0">
    <property type="entry name" value="3-OXO-TETRONATE 4-PHOSPHATE DECARBOXYLASE-RELATED"/>
    <property type="match status" value="1"/>
</dbReference>
<evidence type="ECO:0000313" key="5">
    <source>
        <dbReference type="Proteomes" id="UP001348817"/>
    </source>
</evidence>
<feature type="domain" description="Class II aldolase/adducin N-terminal" evidence="3">
    <location>
        <begin position="46"/>
        <end position="222"/>
    </location>
</feature>
<accession>A0AAU9CGD6</accession>
<gene>
    <name evidence="4" type="ORF">FUAX_36810</name>
</gene>
<protein>
    <recommendedName>
        <fullName evidence="3">Class II aldolase/adducin N-terminal domain-containing protein</fullName>
    </recommendedName>
</protein>
<dbReference type="GO" id="GO:0019323">
    <property type="term" value="P:pentose catabolic process"/>
    <property type="evidence" value="ECO:0007669"/>
    <property type="project" value="TreeGrafter"/>
</dbReference>
<dbReference type="GO" id="GO:0016832">
    <property type="term" value="F:aldehyde-lyase activity"/>
    <property type="evidence" value="ECO:0007669"/>
    <property type="project" value="TreeGrafter"/>
</dbReference>